<gene>
    <name evidence="1" type="ORF">H9746_06045</name>
</gene>
<proteinExistence type="predicted"/>
<name>A0A9D1THS5_9FIRM</name>
<sequence length="123" mass="14631">MRVSKIEIIENNIRFHFDYGYLKLEEPFCQIDGSILIENIDFDCSDVYFLSDNGAYGNFNGKKIEFLEFIKTYKDFSFEIIDEMYGYNLTTYSGYLSLPNRENLIYIAIYLYYTGNIVYEVKE</sequence>
<reference evidence="1" key="2">
    <citation type="submission" date="2021-04" db="EMBL/GenBank/DDBJ databases">
        <authorList>
            <person name="Gilroy R."/>
        </authorList>
    </citation>
    <scope>NUCLEOTIDE SEQUENCE</scope>
    <source>
        <strain evidence="1">CHK193-4272</strain>
    </source>
</reference>
<reference evidence="1" key="1">
    <citation type="journal article" date="2021" name="PeerJ">
        <title>Extensive microbial diversity within the chicken gut microbiome revealed by metagenomics and culture.</title>
        <authorList>
            <person name="Gilroy R."/>
            <person name="Ravi A."/>
            <person name="Getino M."/>
            <person name="Pursley I."/>
            <person name="Horton D.L."/>
            <person name="Alikhan N.F."/>
            <person name="Baker D."/>
            <person name="Gharbi K."/>
            <person name="Hall N."/>
            <person name="Watson M."/>
            <person name="Adriaenssens E.M."/>
            <person name="Foster-Nyarko E."/>
            <person name="Jarju S."/>
            <person name="Secka A."/>
            <person name="Antonio M."/>
            <person name="Oren A."/>
            <person name="Chaudhuri R.R."/>
            <person name="La Ragione R."/>
            <person name="Hildebrand F."/>
            <person name="Pallen M.J."/>
        </authorList>
    </citation>
    <scope>NUCLEOTIDE SEQUENCE</scope>
    <source>
        <strain evidence="1">CHK193-4272</strain>
    </source>
</reference>
<organism evidence="1 2">
    <name type="scientific">Candidatus Butyricicoccus avistercoris</name>
    <dbReference type="NCBI Taxonomy" id="2838518"/>
    <lineage>
        <taxon>Bacteria</taxon>
        <taxon>Bacillati</taxon>
        <taxon>Bacillota</taxon>
        <taxon>Clostridia</taxon>
        <taxon>Eubacteriales</taxon>
        <taxon>Butyricicoccaceae</taxon>
        <taxon>Butyricicoccus</taxon>
    </lineage>
</organism>
<dbReference type="AlphaFoldDB" id="A0A9D1THS5"/>
<dbReference type="Proteomes" id="UP000886808">
    <property type="component" value="Unassembled WGS sequence"/>
</dbReference>
<comment type="caution">
    <text evidence="1">The sequence shown here is derived from an EMBL/GenBank/DDBJ whole genome shotgun (WGS) entry which is preliminary data.</text>
</comment>
<accession>A0A9D1THS5</accession>
<evidence type="ECO:0000313" key="2">
    <source>
        <dbReference type="Proteomes" id="UP000886808"/>
    </source>
</evidence>
<evidence type="ECO:0000313" key="1">
    <source>
        <dbReference type="EMBL" id="HIV62382.1"/>
    </source>
</evidence>
<dbReference type="EMBL" id="DXIE01000034">
    <property type="protein sequence ID" value="HIV62382.1"/>
    <property type="molecule type" value="Genomic_DNA"/>
</dbReference>
<protein>
    <submittedName>
        <fullName evidence="1">Uncharacterized protein</fullName>
    </submittedName>
</protein>